<reference evidence="1 2" key="1">
    <citation type="submission" date="2019-07" db="EMBL/GenBank/DDBJ databases">
        <title>New species of Amycolatopsis and Streptomyces.</title>
        <authorList>
            <person name="Duangmal K."/>
            <person name="Teo W.F.A."/>
            <person name="Lipun K."/>
        </authorList>
    </citation>
    <scope>NUCLEOTIDE SEQUENCE [LARGE SCALE GENOMIC DNA]</scope>
    <source>
        <strain evidence="1 2">JCM 30562</strain>
    </source>
</reference>
<dbReference type="OrthoDB" id="3629832at2"/>
<comment type="caution">
    <text evidence="1">The sequence shown here is derived from an EMBL/GenBank/DDBJ whole genome shotgun (WGS) entry which is preliminary data.</text>
</comment>
<protein>
    <submittedName>
        <fullName evidence="1">Uncharacterized protein</fullName>
    </submittedName>
</protein>
<name>A0A557ZYL1_9PSEU</name>
<proteinExistence type="predicted"/>
<keyword evidence="2" id="KW-1185">Reference proteome</keyword>
<gene>
    <name evidence="1" type="ORF">FNH06_32755</name>
</gene>
<accession>A0A557ZYL1</accession>
<evidence type="ECO:0000313" key="1">
    <source>
        <dbReference type="EMBL" id="TVT17108.1"/>
    </source>
</evidence>
<dbReference type="Proteomes" id="UP000318578">
    <property type="component" value="Unassembled WGS sequence"/>
</dbReference>
<sequence>MKVTAADLRALLQSGAGTNLVLEGGQVLVVPPGQAAEHEGALTVASWEDVRRRLGDDAQDERALQEQAEILTTEITELGA</sequence>
<organism evidence="1 2">
    <name type="scientific">Amycolatopsis acidiphila</name>
    <dbReference type="NCBI Taxonomy" id="715473"/>
    <lineage>
        <taxon>Bacteria</taxon>
        <taxon>Bacillati</taxon>
        <taxon>Actinomycetota</taxon>
        <taxon>Actinomycetes</taxon>
        <taxon>Pseudonocardiales</taxon>
        <taxon>Pseudonocardiaceae</taxon>
        <taxon>Amycolatopsis</taxon>
    </lineage>
</organism>
<dbReference type="EMBL" id="VJZA01000087">
    <property type="protein sequence ID" value="TVT17108.1"/>
    <property type="molecule type" value="Genomic_DNA"/>
</dbReference>
<evidence type="ECO:0000313" key="2">
    <source>
        <dbReference type="Proteomes" id="UP000318578"/>
    </source>
</evidence>
<dbReference type="AlphaFoldDB" id="A0A557ZYL1"/>